<organism evidence="1 2">
    <name type="scientific">Panagrolaimus sp. PS1159</name>
    <dbReference type="NCBI Taxonomy" id="55785"/>
    <lineage>
        <taxon>Eukaryota</taxon>
        <taxon>Metazoa</taxon>
        <taxon>Ecdysozoa</taxon>
        <taxon>Nematoda</taxon>
        <taxon>Chromadorea</taxon>
        <taxon>Rhabditida</taxon>
        <taxon>Tylenchina</taxon>
        <taxon>Panagrolaimomorpha</taxon>
        <taxon>Panagrolaimoidea</taxon>
        <taxon>Panagrolaimidae</taxon>
        <taxon>Panagrolaimus</taxon>
    </lineage>
</organism>
<reference evidence="2" key="1">
    <citation type="submission" date="2022-11" db="UniProtKB">
        <authorList>
            <consortium name="WormBaseParasite"/>
        </authorList>
    </citation>
    <scope>IDENTIFICATION</scope>
</reference>
<protein>
    <submittedName>
        <fullName evidence="2">SH2 domain-containing protein</fullName>
    </submittedName>
</protein>
<dbReference type="WBParaSite" id="PS1159_v2.g18886.t1">
    <property type="protein sequence ID" value="PS1159_v2.g18886.t1"/>
    <property type="gene ID" value="PS1159_v2.g18886"/>
</dbReference>
<evidence type="ECO:0000313" key="1">
    <source>
        <dbReference type="Proteomes" id="UP000887580"/>
    </source>
</evidence>
<dbReference type="Proteomes" id="UP000887580">
    <property type="component" value="Unplaced"/>
</dbReference>
<name>A0AC35FLZ7_9BILA</name>
<proteinExistence type="predicted"/>
<evidence type="ECO:0000313" key="2">
    <source>
        <dbReference type="WBParaSite" id="PS1159_v2.g18886.t1"/>
    </source>
</evidence>
<accession>A0AC35FLZ7</accession>
<sequence>MDEKDTPEAAFTREDPATTVTQNTTTTTGDPTTTVATTIVGTATTAASPGATIPIGSVTTTSPTLLNESYYHGLLPREDVQFLLKNNGDFLVRVSQPRSSDAERQIIISLMVDKDADQQIGLRHIVVRKQMGKYQGLEF</sequence>